<sequence>MQQYLHPWLIALFLLAFTVMSIIGMIRLFRDRNALGTVLLLLSTMIFGYSTWIAATLHT</sequence>
<gene>
    <name evidence="2" type="ORF">JZ786_02605</name>
</gene>
<organism evidence="2 3">
    <name type="scientific">Alicyclobacillus mengziensis</name>
    <dbReference type="NCBI Taxonomy" id="2931921"/>
    <lineage>
        <taxon>Bacteria</taxon>
        <taxon>Bacillati</taxon>
        <taxon>Bacillota</taxon>
        <taxon>Bacilli</taxon>
        <taxon>Bacillales</taxon>
        <taxon>Alicyclobacillaceae</taxon>
        <taxon>Alicyclobacillus</taxon>
    </lineage>
</organism>
<feature type="transmembrane region" description="Helical" evidence="1">
    <location>
        <begin position="6"/>
        <end position="26"/>
    </location>
</feature>
<accession>A0A9X7Z815</accession>
<reference evidence="2 3" key="1">
    <citation type="submission" date="2021-02" db="EMBL/GenBank/DDBJ databases">
        <title>Alicyclobacillus curvatus sp. nov. and Alicyclobacillus mengziensis sp. nov., two acidophilic bacteria isolated from acid mine drainage.</title>
        <authorList>
            <person name="Huang Y."/>
        </authorList>
    </citation>
    <scope>NUCLEOTIDE SEQUENCE [LARGE SCALE GENOMIC DNA]</scope>
    <source>
        <strain evidence="2 3">S30H14</strain>
    </source>
</reference>
<dbReference type="Proteomes" id="UP000663505">
    <property type="component" value="Chromosome"/>
</dbReference>
<keyword evidence="3" id="KW-1185">Reference proteome</keyword>
<feature type="transmembrane region" description="Helical" evidence="1">
    <location>
        <begin position="38"/>
        <end position="57"/>
    </location>
</feature>
<dbReference type="AlphaFoldDB" id="A0A9X7Z815"/>
<evidence type="ECO:0000313" key="2">
    <source>
        <dbReference type="EMBL" id="QSO47945.1"/>
    </source>
</evidence>
<evidence type="ECO:0000313" key="3">
    <source>
        <dbReference type="Proteomes" id="UP000663505"/>
    </source>
</evidence>
<proteinExistence type="predicted"/>
<name>A0A9X7Z815_9BACL</name>
<keyword evidence="1" id="KW-0472">Membrane</keyword>
<dbReference type="KEGG" id="afx:JZ786_02605"/>
<dbReference type="Pfam" id="PF10958">
    <property type="entry name" value="DUF2759"/>
    <property type="match status" value="1"/>
</dbReference>
<evidence type="ECO:0000256" key="1">
    <source>
        <dbReference type="SAM" id="Phobius"/>
    </source>
</evidence>
<keyword evidence="1" id="KW-0812">Transmembrane</keyword>
<dbReference type="InterPro" id="IPR024490">
    <property type="entry name" value="DUF2759"/>
</dbReference>
<keyword evidence="1" id="KW-1133">Transmembrane helix</keyword>
<dbReference type="EMBL" id="CP071182">
    <property type="protein sequence ID" value="QSO47945.1"/>
    <property type="molecule type" value="Genomic_DNA"/>
</dbReference>
<protein>
    <submittedName>
        <fullName evidence="2">DUF2759 family protein</fullName>
    </submittedName>
</protein>